<proteinExistence type="predicted"/>
<dbReference type="Gene3D" id="1.25.40.10">
    <property type="entry name" value="Tetratricopeptide repeat domain"/>
    <property type="match status" value="2"/>
</dbReference>
<dbReference type="Pfam" id="PF13812">
    <property type="entry name" value="PPR_3"/>
    <property type="match status" value="1"/>
</dbReference>
<gene>
    <name evidence="2" type="ORF">HDU87_004179</name>
</gene>
<name>A0AAD5TL79_9FUNG</name>
<dbReference type="InterPro" id="IPR002885">
    <property type="entry name" value="PPR_rpt"/>
</dbReference>
<sequence>MTAPCLARSPAGAAVLPTPPSVRCTQRRGVCAATAFQPVFYRDAVRVPIPRRSFPLWRHKEVVQTIRAADPATAERIRAQRALAAKRKLEASRKRLPGWEKLLRALEDDLVGPNEARAAHLERQKRREERLRRRGYRPQYEVLAPTATMLSELQAADADMQRQIVHSMYKLTVEQAGRYDLAQDVLNQYAGDARQMFDQHGNSRARALQANPFNALMYSHSKRGDQTKCQAVLQQMAGAGVRPTYRTYGILIAACTVDQVDTAIQILDLMITSNMRPSLCLFNKVLDLTFSAGEEYRKQAATVFGQLLRIYRACGGARSGPNSTTVGILLRQCKQDEDIESLFKDIQAWSLVRSSRVQEELLRTVLRIRAPPQQLPGCLDWANRFAALGVPLSPEATNVVLQAYTTSGNLAKGLDFVERVQRDSGQQHHSDGLRSLLKSIGRGNVDKTEDEIAWRIWKRLLERSEAPNRRTFVELVDAMGRAGDTKGLWYLHRLMMAKSRGAADVAPVAETDAARNSGDHEAAKALFARIDPTDQSLHRAFVRAFGTRRAADPASAAAAFAHGSNDERTAMDLLGSIRSRRQAAPLLNALLAVAVARHTPLSKESLGQAFTAVLDRAAREDGEAHSPMAFSSAQGLDRLGAWDLSALGPRPAKQVSVAREAVVKAAAQGVASAAASVREGEDIDLAVDALDSWLRTGTSPKPQGGSGVEGALKDLESLSVSSD</sequence>
<dbReference type="Proteomes" id="UP001212152">
    <property type="component" value="Unassembled WGS sequence"/>
</dbReference>
<dbReference type="PANTHER" id="PTHR47937">
    <property type="entry name" value="PLASTID TRANSCRIPTIONALLY ACTIVE CHROMOSOME 2-LIKE PROTEIN"/>
    <property type="match status" value="1"/>
</dbReference>
<comment type="caution">
    <text evidence="2">The sequence shown here is derived from an EMBL/GenBank/DDBJ whole genome shotgun (WGS) entry which is preliminary data.</text>
</comment>
<evidence type="ECO:0000256" key="1">
    <source>
        <dbReference type="SAM" id="MobiDB-lite"/>
    </source>
</evidence>
<protein>
    <submittedName>
        <fullName evidence="2">Uncharacterized protein</fullName>
    </submittedName>
</protein>
<feature type="region of interest" description="Disordered" evidence="1">
    <location>
        <begin position="694"/>
        <end position="723"/>
    </location>
</feature>
<organism evidence="2 3">
    <name type="scientific">Geranomyces variabilis</name>
    <dbReference type="NCBI Taxonomy" id="109894"/>
    <lineage>
        <taxon>Eukaryota</taxon>
        <taxon>Fungi</taxon>
        <taxon>Fungi incertae sedis</taxon>
        <taxon>Chytridiomycota</taxon>
        <taxon>Chytridiomycota incertae sedis</taxon>
        <taxon>Chytridiomycetes</taxon>
        <taxon>Spizellomycetales</taxon>
        <taxon>Powellomycetaceae</taxon>
        <taxon>Geranomyces</taxon>
    </lineage>
</organism>
<dbReference type="InterPro" id="IPR011990">
    <property type="entry name" value="TPR-like_helical_dom_sf"/>
</dbReference>
<dbReference type="InterPro" id="IPR052308">
    <property type="entry name" value="PPR_domain-containing"/>
</dbReference>
<keyword evidence="3" id="KW-1185">Reference proteome</keyword>
<accession>A0AAD5TL79</accession>
<evidence type="ECO:0000313" key="2">
    <source>
        <dbReference type="EMBL" id="KAJ3177897.1"/>
    </source>
</evidence>
<dbReference type="EMBL" id="JADGJQ010000030">
    <property type="protein sequence ID" value="KAJ3177897.1"/>
    <property type="molecule type" value="Genomic_DNA"/>
</dbReference>
<dbReference type="PANTHER" id="PTHR47937:SF2">
    <property type="entry name" value="PENTATRICOPEPTIDE (PPR) REPEAT-CONTAINING PROTEIN, PF01535'-RELATED"/>
    <property type="match status" value="1"/>
</dbReference>
<evidence type="ECO:0000313" key="3">
    <source>
        <dbReference type="Proteomes" id="UP001212152"/>
    </source>
</evidence>
<dbReference type="AlphaFoldDB" id="A0AAD5TL79"/>
<reference evidence="2" key="1">
    <citation type="submission" date="2020-05" db="EMBL/GenBank/DDBJ databases">
        <title>Phylogenomic resolution of chytrid fungi.</title>
        <authorList>
            <person name="Stajich J.E."/>
            <person name="Amses K."/>
            <person name="Simmons R."/>
            <person name="Seto K."/>
            <person name="Myers J."/>
            <person name="Bonds A."/>
            <person name="Quandt C.A."/>
            <person name="Barry K."/>
            <person name="Liu P."/>
            <person name="Grigoriev I."/>
            <person name="Longcore J.E."/>
            <person name="James T.Y."/>
        </authorList>
    </citation>
    <scope>NUCLEOTIDE SEQUENCE</scope>
    <source>
        <strain evidence="2">JEL0379</strain>
    </source>
</reference>